<dbReference type="PANTHER" id="PTHR12001">
    <property type="entry name" value="GERANYLGERANYL PYROPHOSPHATE SYNTHASE"/>
    <property type="match status" value="1"/>
</dbReference>
<evidence type="ECO:0000256" key="1">
    <source>
        <dbReference type="ARBA" id="ARBA00001946"/>
    </source>
</evidence>
<evidence type="ECO:0000256" key="5">
    <source>
        <dbReference type="ARBA" id="ARBA00022842"/>
    </source>
</evidence>
<protein>
    <submittedName>
        <fullName evidence="7">Polyprenyl synthetase family protein</fullName>
    </submittedName>
</protein>
<dbReference type="Pfam" id="PF00348">
    <property type="entry name" value="polyprenyl_synt"/>
    <property type="match status" value="1"/>
</dbReference>
<keyword evidence="5" id="KW-0460">Magnesium</keyword>
<comment type="similarity">
    <text evidence="2 6">Belongs to the FPP/GGPP synthase family.</text>
</comment>
<evidence type="ECO:0000256" key="2">
    <source>
        <dbReference type="ARBA" id="ARBA00006706"/>
    </source>
</evidence>
<dbReference type="Gene3D" id="1.10.600.10">
    <property type="entry name" value="Farnesyl Diphosphate Synthase"/>
    <property type="match status" value="1"/>
</dbReference>
<organism evidence="7">
    <name type="scientific">Fervidicoccus fontis</name>
    <dbReference type="NCBI Taxonomy" id="683846"/>
    <lineage>
        <taxon>Archaea</taxon>
        <taxon>Thermoproteota</taxon>
        <taxon>Thermoprotei</taxon>
        <taxon>Fervidicoccales</taxon>
        <taxon>Fervidicoccaceae</taxon>
        <taxon>Fervidicoccus</taxon>
    </lineage>
</organism>
<accession>A0A7J3ZLL1</accession>
<name>A0A7J3ZLL1_9CREN</name>
<dbReference type="PANTHER" id="PTHR12001:SF85">
    <property type="entry name" value="SHORT CHAIN ISOPRENYL DIPHOSPHATE SYNTHASE"/>
    <property type="match status" value="1"/>
</dbReference>
<gene>
    <name evidence="7" type="ORF">ENM78_06070</name>
</gene>
<evidence type="ECO:0000256" key="6">
    <source>
        <dbReference type="RuleBase" id="RU004466"/>
    </source>
</evidence>
<keyword evidence="4" id="KW-0479">Metal-binding</keyword>
<comment type="caution">
    <text evidence="7">The sequence shown here is derived from an EMBL/GenBank/DDBJ whole genome shotgun (WGS) entry which is preliminary data.</text>
</comment>
<dbReference type="GO" id="GO:0046872">
    <property type="term" value="F:metal ion binding"/>
    <property type="evidence" value="ECO:0007669"/>
    <property type="project" value="UniProtKB-KW"/>
</dbReference>
<dbReference type="PROSITE" id="PS00723">
    <property type="entry name" value="POLYPRENYL_SYNTHASE_1"/>
    <property type="match status" value="1"/>
</dbReference>
<dbReference type="SFLD" id="SFLDG01017">
    <property type="entry name" value="Polyprenyl_Transferase_Like"/>
    <property type="match status" value="1"/>
</dbReference>
<reference evidence="7" key="1">
    <citation type="journal article" date="2020" name="mSystems">
        <title>Genome- and Community-Level Interaction Insights into Carbon Utilization and Element Cycling Functions of Hydrothermarchaeota in Hydrothermal Sediment.</title>
        <authorList>
            <person name="Zhou Z."/>
            <person name="Liu Y."/>
            <person name="Xu W."/>
            <person name="Pan J."/>
            <person name="Luo Z.H."/>
            <person name="Li M."/>
        </authorList>
    </citation>
    <scope>NUCLEOTIDE SEQUENCE [LARGE SCALE GENOMIC DNA]</scope>
    <source>
        <strain evidence="7">SpSt-1116</strain>
    </source>
</reference>
<dbReference type="GO" id="GO:0008299">
    <property type="term" value="P:isoprenoid biosynthetic process"/>
    <property type="evidence" value="ECO:0007669"/>
    <property type="project" value="InterPro"/>
</dbReference>
<keyword evidence="3 6" id="KW-0808">Transferase</keyword>
<evidence type="ECO:0000256" key="3">
    <source>
        <dbReference type="ARBA" id="ARBA00022679"/>
    </source>
</evidence>
<dbReference type="InterPro" id="IPR000092">
    <property type="entry name" value="Polyprenyl_synt"/>
</dbReference>
<dbReference type="PROSITE" id="PS00444">
    <property type="entry name" value="POLYPRENYL_SYNTHASE_2"/>
    <property type="match status" value="1"/>
</dbReference>
<sequence>MLKLEEFVSQVARDADEYIATHVTGYPRELYEASLHIIKVGGKRLRPALLVASGMLFDKQYYPDLIPYAASVELMHTFTLIHDDIMDNDDFRRGVPTVHRLWGVPMAILAGDVLFAKAIEIASEYAIKSGRVSEDRAIRAIFELSKATRIVAEGQALDMSFEKRDDVSEKEYLDMIYKKTSALIEASAKIGAIVAGADENSVDAIGRYAVNLGIAFQIKDDILGVFGREEEIGKPVYSDLRERKKTILVILALRKGSEELKERLLKVLGNRSAEKDEFKAVAEMIDEEGIRQEAELEALKFVDEALKSLHELKGKANEDFLELLRQLAVYVVSREK</sequence>
<dbReference type="GO" id="GO:0004659">
    <property type="term" value="F:prenyltransferase activity"/>
    <property type="evidence" value="ECO:0007669"/>
    <property type="project" value="InterPro"/>
</dbReference>
<dbReference type="CDD" id="cd00685">
    <property type="entry name" value="Trans_IPPS_HT"/>
    <property type="match status" value="1"/>
</dbReference>
<evidence type="ECO:0000256" key="4">
    <source>
        <dbReference type="ARBA" id="ARBA00022723"/>
    </source>
</evidence>
<proteinExistence type="inferred from homology"/>
<dbReference type="SFLD" id="SFLDS00005">
    <property type="entry name" value="Isoprenoid_Synthase_Type_I"/>
    <property type="match status" value="1"/>
</dbReference>
<dbReference type="InterPro" id="IPR033749">
    <property type="entry name" value="Polyprenyl_synt_CS"/>
</dbReference>
<dbReference type="EMBL" id="DRZC01000079">
    <property type="protein sequence ID" value="HHQ80996.1"/>
    <property type="molecule type" value="Genomic_DNA"/>
</dbReference>
<dbReference type="AlphaFoldDB" id="A0A7J3ZLL1"/>
<dbReference type="SUPFAM" id="SSF48576">
    <property type="entry name" value="Terpenoid synthases"/>
    <property type="match status" value="1"/>
</dbReference>
<comment type="cofactor">
    <cofactor evidence="1">
        <name>Mg(2+)</name>
        <dbReference type="ChEBI" id="CHEBI:18420"/>
    </cofactor>
</comment>
<evidence type="ECO:0000313" key="7">
    <source>
        <dbReference type="EMBL" id="HHQ80996.1"/>
    </source>
</evidence>
<dbReference type="InterPro" id="IPR008949">
    <property type="entry name" value="Isoprenoid_synthase_dom_sf"/>
</dbReference>